<protein>
    <recommendedName>
        <fullName evidence="4">Transcriptional regulator, AbiEi antitoxin, Type IV TA system</fullName>
    </recommendedName>
</protein>
<organism evidence="2 3">
    <name type="scientific">Prauserella isguenensis</name>
    <dbReference type="NCBI Taxonomy" id="1470180"/>
    <lineage>
        <taxon>Bacteria</taxon>
        <taxon>Bacillati</taxon>
        <taxon>Actinomycetota</taxon>
        <taxon>Actinomycetes</taxon>
        <taxon>Pseudonocardiales</taxon>
        <taxon>Pseudonocardiaceae</taxon>
        <taxon>Prauserella</taxon>
    </lineage>
</organism>
<sequence length="313" mass="33853">MTALADAAQLAPASNDPASNDNVMTTAELRAHGVSEGTIARRCRPGGPWRRLLPGIVLLDAGEPTRRQLVRALARYVGREGIVTGGDALGAHGLALPRTPAVHVLVPKGRRMLSPTFALVERTTRPPEPVVVDGIPFAPPTRAALDAARREPDPGRLRDLLSLPIYYGLTTATELRYELDAGSQRGTAAVRAELRAIDRDRDTYTRAWARTVLRDGPLPPPRWDVAVHDRRGRYIGTVDAWWDEVGLGWQFHPGDKPHLGHLALAAAGVTVVRTDPDRLTTDPRGVLTELATAFRRAAGHKRPAVQCLATAAA</sequence>
<dbReference type="EMBL" id="JACHWU010000009">
    <property type="protein sequence ID" value="MBB3053412.1"/>
    <property type="molecule type" value="Genomic_DNA"/>
</dbReference>
<evidence type="ECO:0008006" key="4">
    <source>
        <dbReference type="Google" id="ProtNLM"/>
    </source>
</evidence>
<reference evidence="2 3" key="1">
    <citation type="submission" date="2020-08" db="EMBL/GenBank/DDBJ databases">
        <title>Genomic Encyclopedia of Type Strains, Phase III (KMG-III): the genomes of soil and plant-associated and newly described type strains.</title>
        <authorList>
            <person name="Whitman W."/>
        </authorList>
    </citation>
    <scope>NUCLEOTIDE SEQUENCE [LARGE SCALE GENOMIC DNA]</scope>
    <source>
        <strain evidence="2 3">CECT 8577</strain>
    </source>
</reference>
<evidence type="ECO:0000313" key="3">
    <source>
        <dbReference type="Proteomes" id="UP000550714"/>
    </source>
</evidence>
<feature type="region of interest" description="Disordered" evidence="1">
    <location>
        <begin position="1"/>
        <end position="21"/>
    </location>
</feature>
<comment type="caution">
    <text evidence="2">The sequence shown here is derived from an EMBL/GenBank/DDBJ whole genome shotgun (WGS) entry which is preliminary data.</text>
</comment>
<evidence type="ECO:0000313" key="2">
    <source>
        <dbReference type="EMBL" id="MBB3053412.1"/>
    </source>
</evidence>
<dbReference type="Proteomes" id="UP000550714">
    <property type="component" value="Unassembled WGS sequence"/>
</dbReference>
<feature type="compositionally biased region" description="Low complexity" evidence="1">
    <location>
        <begin position="1"/>
        <end position="13"/>
    </location>
</feature>
<accession>A0A839S7Q3</accession>
<proteinExistence type="predicted"/>
<keyword evidence="3" id="KW-1185">Reference proteome</keyword>
<evidence type="ECO:0000256" key="1">
    <source>
        <dbReference type="SAM" id="MobiDB-lite"/>
    </source>
</evidence>
<dbReference type="AlphaFoldDB" id="A0A839S7Q3"/>
<name>A0A839S7Q3_9PSEU</name>
<dbReference type="RefSeq" id="WP_246382577.1">
    <property type="nucleotide sequence ID" value="NZ_JACHWU010000009.1"/>
</dbReference>
<gene>
    <name evidence="2" type="ORF">FHS23_004461</name>
</gene>